<gene>
    <name evidence="2" type="ORF">KS4_16110</name>
</gene>
<keyword evidence="3" id="KW-1185">Reference proteome</keyword>
<dbReference type="EMBL" id="CP036425">
    <property type="protein sequence ID" value="QDU33560.1"/>
    <property type="molecule type" value="Genomic_DNA"/>
</dbReference>
<organism evidence="2 3">
    <name type="scientific">Poriferisphaera corsica</name>
    <dbReference type="NCBI Taxonomy" id="2528020"/>
    <lineage>
        <taxon>Bacteria</taxon>
        <taxon>Pseudomonadati</taxon>
        <taxon>Planctomycetota</taxon>
        <taxon>Phycisphaerae</taxon>
        <taxon>Phycisphaerales</taxon>
        <taxon>Phycisphaeraceae</taxon>
        <taxon>Poriferisphaera</taxon>
    </lineage>
</organism>
<dbReference type="KEGG" id="pcor:KS4_16110"/>
<dbReference type="AlphaFoldDB" id="A0A517YTJ4"/>
<sequence length="106" mass="10976">MAEATTPAETAGGAKDWLGSLGSSFGSMIGGAFTPETGQNIANTLLSQLNKNQSYDAQNRANDIPQIAGQGGYVRPTIASSVNPMYLYIGGGALLLVVLILGFARR</sequence>
<accession>A0A517YTJ4</accession>
<reference evidence="2 3" key="1">
    <citation type="submission" date="2019-02" db="EMBL/GenBank/DDBJ databases">
        <title>Deep-cultivation of Planctomycetes and their phenomic and genomic characterization uncovers novel biology.</title>
        <authorList>
            <person name="Wiegand S."/>
            <person name="Jogler M."/>
            <person name="Boedeker C."/>
            <person name="Pinto D."/>
            <person name="Vollmers J."/>
            <person name="Rivas-Marin E."/>
            <person name="Kohn T."/>
            <person name="Peeters S.H."/>
            <person name="Heuer A."/>
            <person name="Rast P."/>
            <person name="Oberbeckmann S."/>
            <person name="Bunk B."/>
            <person name="Jeske O."/>
            <person name="Meyerdierks A."/>
            <person name="Storesund J.E."/>
            <person name="Kallscheuer N."/>
            <person name="Luecker S."/>
            <person name="Lage O.M."/>
            <person name="Pohl T."/>
            <person name="Merkel B.J."/>
            <person name="Hornburger P."/>
            <person name="Mueller R.-W."/>
            <person name="Bruemmer F."/>
            <person name="Labrenz M."/>
            <person name="Spormann A.M."/>
            <person name="Op den Camp H."/>
            <person name="Overmann J."/>
            <person name="Amann R."/>
            <person name="Jetten M.S.M."/>
            <person name="Mascher T."/>
            <person name="Medema M.H."/>
            <person name="Devos D.P."/>
            <person name="Kaster A.-K."/>
            <person name="Ovreas L."/>
            <person name="Rohde M."/>
            <person name="Galperin M.Y."/>
            <person name="Jogler C."/>
        </authorList>
    </citation>
    <scope>NUCLEOTIDE SEQUENCE [LARGE SCALE GENOMIC DNA]</scope>
    <source>
        <strain evidence="2 3">KS4</strain>
    </source>
</reference>
<keyword evidence="1" id="KW-1133">Transmembrane helix</keyword>
<name>A0A517YTJ4_9BACT</name>
<evidence type="ECO:0000256" key="1">
    <source>
        <dbReference type="SAM" id="Phobius"/>
    </source>
</evidence>
<evidence type="ECO:0000313" key="2">
    <source>
        <dbReference type="EMBL" id="QDU33560.1"/>
    </source>
</evidence>
<dbReference type="RefSeq" id="WP_145076692.1">
    <property type="nucleotide sequence ID" value="NZ_CP036425.1"/>
</dbReference>
<keyword evidence="1" id="KW-0812">Transmembrane</keyword>
<proteinExistence type="predicted"/>
<evidence type="ECO:0000313" key="3">
    <source>
        <dbReference type="Proteomes" id="UP000317369"/>
    </source>
</evidence>
<keyword evidence="1" id="KW-0472">Membrane</keyword>
<protein>
    <submittedName>
        <fullName evidence="2">Uncharacterized protein</fullName>
    </submittedName>
</protein>
<dbReference type="Proteomes" id="UP000317369">
    <property type="component" value="Chromosome"/>
</dbReference>
<feature type="transmembrane region" description="Helical" evidence="1">
    <location>
        <begin position="85"/>
        <end position="104"/>
    </location>
</feature>